<evidence type="ECO:0000256" key="1">
    <source>
        <dbReference type="SAM" id="MobiDB-lite"/>
    </source>
</evidence>
<keyword evidence="2" id="KW-0812">Transmembrane</keyword>
<evidence type="ECO:0000313" key="5">
    <source>
        <dbReference type="Proteomes" id="UP000190857"/>
    </source>
</evidence>
<evidence type="ECO:0000256" key="2">
    <source>
        <dbReference type="SAM" id="Phobius"/>
    </source>
</evidence>
<keyword evidence="5" id="KW-1185">Reference proteome</keyword>
<feature type="transmembrane region" description="Helical" evidence="2">
    <location>
        <begin position="71"/>
        <end position="95"/>
    </location>
</feature>
<organism evidence="4 5">
    <name type="scientific">Okibacterium fritillariae</name>
    <dbReference type="NCBI Taxonomy" id="123320"/>
    <lineage>
        <taxon>Bacteria</taxon>
        <taxon>Bacillati</taxon>
        <taxon>Actinomycetota</taxon>
        <taxon>Actinomycetes</taxon>
        <taxon>Micrococcales</taxon>
        <taxon>Microbacteriaceae</taxon>
        <taxon>Okibacterium</taxon>
    </lineage>
</organism>
<evidence type="ECO:0000259" key="3">
    <source>
        <dbReference type="Pfam" id="PF03703"/>
    </source>
</evidence>
<protein>
    <recommendedName>
        <fullName evidence="3">YdbS-like PH domain-containing protein</fullName>
    </recommendedName>
</protein>
<feature type="domain" description="YdbS-like PH" evidence="3">
    <location>
        <begin position="125"/>
        <end position="202"/>
    </location>
</feature>
<dbReference type="Proteomes" id="UP000190857">
    <property type="component" value="Unassembled WGS sequence"/>
</dbReference>
<name>A0A1T5KUS3_9MICO</name>
<dbReference type="PANTHER" id="PTHR34473">
    <property type="entry name" value="UPF0699 TRANSMEMBRANE PROTEIN YDBS"/>
    <property type="match status" value="1"/>
</dbReference>
<reference evidence="4 5" key="1">
    <citation type="submission" date="2017-02" db="EMBL/GenBank/DDBJ databases">
        <authorList>
            <person name="Peterson S.W."/>
        </authorList>
    </citation>
    <scope>NUCLEOTIDE SEQUENCE [LARGE SCALE GENOMIC DNA]</scope>
    <source>
        <strain evidence="4 5">VKM Ac-2059</strain>
    </source>
</reference>
<dbReference type="AlphaFoldDB" id="A0A1T5KUS3"/>
<accession>A0A1T5KUS3</accession>
<proteinExistence type="predicted"/>
<dbReference type="EMBL" id="FUZP01000003">
    <property type="protein sequence ID" value="SKC66968.1"/>
    <property type="molecule type" value="Genomic_DNA"/>
</dbReference>
<dbReference type="RefSeq" id="WP_079728517.1">
    <property type="nucleotide sequence ID" value="NZ_FUZP01000003.1"/>
</dbReference>
<dbReference type="InterPro" id="IPR005182">
    <property type="entry name" value="YdbS-like_PH"/>
</dbReference>
<dbReference type="OrthoDB" id="7364633at2"/>
<dbReference type="PANTHER" id="PTHR34473:SF3">
    <property type="entry name" value="TRANSMEMBRANE PROTEIN-RELATED"/>
    <property type="match status" value="1"/>
</dbReference>
<keyword evidence="2" id="KW-0472">Membrane</keyword>
<dbReference type="STRING" id="123320.SAMN06309945_2467"/>
<feature type="compositionally biased region" description="Basic and acidic residues" evidence="1">
    <location>
        <begin position="1"/>
        <end position="14"/>
    </location>
</feature>
<evidence type="ECO:0000313" key="4">
    <source>
        <dbReference type="EMBL" id="SKC66968.1"/>
    </source>
</evidence>
<sequence>MTLPEPHPHTEPASRGEFAPQPAGSPDEFAPQPAGGAVDEAAREDLAAHTPDDLGRLDLPHEGWQRVSKRYIVVELIGSVITLAVLAAAAIFIAVISEAVWQWWVAGPIALITLIYMIFTPRRVRSIGYLLRDDDLLFRRGIMWQRFVAVPYGRMQLIDVNRGPVARAFGLSELKFVTASATTGVVLPGLPADEADRLRDHLVAVAETRRTGL</sequence>
<gene>
    <name evidence="4" type="ORF">SAMN06309945_2467</name>
</gene>
<dbReference type="Pfam" id="PF03703">
    <property type="entry name" value="bPH_2"/>
    <property type="match status" value="1"/>
</dbReference>
<keyword evidence="2" id="KW-1133">Transmembrane helix</keyword>
<feature type="transmembrane region" description="Helical" evidence="2">
    <location>
        <begin position="101"/>
        <end position="119"/>
    </location>
</feature>
<feature type="region of interest" description="Disordered" evidence="1">
    <location>
        <begin position="1"/>
        <end position="36"/>
    </location>
</feature>